<comment type="caution">
    <text evidence="1">The sequence shown here is derived from an EMBL/GenBank/DDBJ whole genome shotgun (WGS) entry which is preliminary data.</text>
</comment>
<name>A0ACC5ZRY2_9RHOB</name>
<sequence length="194" mass="22008">MSDEPRQNCYLRLLSEERAAFERASKVPDADRARRTILSREWFEALHKLLNEYCHSLMQPEETGPLKPFPSDAILACSNIAQMLASGNIPQPIKDINLIGGSPDRWPGECRDIATALDYIEHARAGTIRDRAFIVSVSTVFQVDRTTVRDWQNASEQIRTGFEKIPAHQFPNALLKAGARYHFNRKGERTEGVE</sequence>
<dbReference type="Proteomes" id="UP001203036">
    <property type="component" value="Unassembled WGS sequence"/>
</dbReference>
<reference evidence="1" key="1">
    <citation type="submission" date="2022-06" db="EMBL/GenBank/DDBJ databases">
        <title>Lutimaribacter sp. EGI FJ00013, a novel bacterium isolated from a salt lake sediment enrichment.</title>
        <authorList>
            <person name="Gao L."/>
            <person name="Fang B.-Z."/>
            <person name="Li W.-J."/>
        </authorList>
    </citation>
    <scope>NUCLEOTIDE SEQUENCE</scope>
    <source>
        <strain evidence="1">EGI FJ00013</strain>
    </source>
</reference>
<gene>
    <name evidence="1" type="ORF">M8744_02080</name>
</gene>
<accession>A0ACC5ZRY2</accession>
<evidence type="ECO:0000313" key="2">
    <source>
        <dbReference type="Proteomes" id="UP001203036"/>
    </source>
</evidence>
<keyword evidence="2" id="KW-1185">Reference proteome</keyword>
<evidence type="ECO:0000313" key="1">
    <source>
        <dbReference type="EMBL" id="MCM2560923.1"/>
    </source>
</evidence>
<protein>
    <submittedName>
        <fullName evidence="1">Uncharacterized protein</fullName>
    </submittedName>
</protein>
<proteinExistence type="predicted"/>
<organism evidence="1 2">
    <name type="scientific">Lutimaribacter degradans</name>
    <dbReference type="NCBI Taxonomy" id="2945989"/>
    <lineage>
        <taxon>Bacteria</taxon>
        <taxon>Pseudomonadati</taxon>
        <taxon>Pseudomonadota</taxon>
        <taxon>Alphaproteobacteria</taxon>
        <taxon>Rhodobacterales</taxon>
        <taxon>Roseobacteraceae</taxon>
        <taxon>Lutimaribacter</taxon>
    </lineage>
</organism>
<dbReference type="EMBL" id="JAMQGO010000001">
    <property type="protein sequence ID" value="MCM2560923.1"/>
    <property type="molecule type" value="Genomic_DNA"/>
</dbReference>